<comment type="caution">
    <text evidence="2">The sequence shown here is derived from an EMBL/GenBank/DDBJ whole genome shotgun (WGS) entry which is preliminary data.</text>
</comment>
<evidence type="ECO:0000256" key="1">
    <source>
        <dbReference type="SAM" id="MobiDB-lite"/>
    </source>
</evidence>
<evidence type="ECO:0000313" key="2">
    <source>
        <dbReference type="EMBL" id="KAL0174366.1"/>
    </source>
</evidence>
<dbReference type="AlphaFoldDB" id="A0ABD0PLQ7"/>
<feature type="non-terminal residue" evidence="2">
    <location>
        <position position="1"/>
    </location>
</feature>
<evidence type="ECO:0000313" key="3">
    <source>
        <dbReference type="Proteomes" id="UP001529510"/>
    </source>
</evidence>
<reference evidence="2 3" key="1">
    <citation type="submission" date="2024-05" db="EMBL/GenBank/DDBJ databases">
        <title>Genome sequencing and assembly of Indian major carp, Cirrhinus mrigala (Hamilton, 1822).</title>
        <authorList>
            <person name="Mohindra V."/>
            <person name="Chowdhury L.M."/>
            <person name="Lal K."/>
            <person name="Jena J.K."/>
        </authorList>
    </citation>
    <scope>NUCLEOTIDE SEQUENCE [LARGE SCALE GENOMIC DNA]</scope>
    <source>
        <strain evidence="2">CM1030</strain>
        <tissue evidence="2">Blood</tissue>
    </source>
</reference>
<dbReference type="Proteomes" id="UP001529510">
    <property type="component" value="Unassembled WGS sequence"/>
</dbReference>
<protein>
    <submittedName>
        <fullName evidence="2">Uncharacterized protein</fullName>
    </submittedName>
</protein>
<proteinExistence type="predicted"/>
<dbReference type="EMBL" id="JAMKFB020000015">
    <property type="protein sequence ID" value="KAL0174366.1"/>
    <property type="molecule type" value="Genomic_DNA"/>
</dbReference>
<organism evidence="2 3">
    <name type="scientific">Cirrhinus mrigala</name>
    <name type="common">Mrigala</name>
    <dbReference type="NCBI Taxonomy" id="683832"/>
    <lineage>
        <taxon>Eukaryota</taxon>
        <taxon>Metazoa</taxon>
        <taxon>Chordata</taxon>
        <taxon>Craniata</taxon>
        <taxon>Vertebrata</taxon>
        <taxon>Euteleostomi</taxon>
        <taxon>Actinopterygii</taxon>
        <taxon>Neopterygii</taxon>
        <taxon>Teleostei</taxon>
        <taxon>Ostariophysi</taxon>
        <taxon>Cypriniformes</taxon>
        <taxon>Cyprinidae</taxon>
        <taxon>Labeoninae</taxon>
        <taxon>Labeonini</taxon>
        <taxon>Cirrhinus</taxon>
    </lineage>
</organism>
<gene>
    <name evidence="2" type="ORF">M9458_030334</name>
</gene>
<keyword evidence="3" id="KW-1185">Reference proteome</keyword>
<sequence>KLFSVGHNPSLGSVDSEYDMGSMHSDLSLLEDAPSLNEVVLANTPVTRMTPPFISSRPANPAMQALSTQRRETHNRSPISFREGRRASDTSLTQ</sequence>
<feature type="non-terminal residue" evidence="2">
    <location>
        <position position="94"/>
    </location>
</feature>
<feature type="region of interest" description="Disordered" evidence="1">
    <location>
        <begin position="48"/>
        <end position="94"/>
    </location>
</feature>
<accession>A0ABD0PLQ7</accession>
<name>A0ABD0PLQ7_CIRMR</name>